<protein>
    <submittedName>
        <fullName evidence="7">Eukaryotic translation initiation factor 2A</fullName>
    </submittedName>
</protein>
<feature type="domain" description="GYF" evidence="6">
    <location>
        <begin position="620"/>
        <end position="670"/>
    </location>
</feature>
<comment type="caution">
    <text evidence="7">The sequence shown here is derived from an EMBL/GenBank/DDBJ whole genome shotgun (WGS) entry which is preliminary data.</text>
</comment>
<reference evidence="7 8" key="1">
    <citation type="submission" date="2020-04" db="EMBL/GenBank/DDBJ databases">
        <title>Perkinsus olseni comparative genomics.</title>
        <authorList>
            <person name="Bogema D.R."/>
        </authorList>
    </citation>
    <scope>NUCLEOTIDE SEQUENCE [LARGE SCALE GENOMIC DNA]</scope>
    <source>
        <strain evidence="7">00978-12</strain>
    </source>
</reference>
<dbReference type="GO" id="GO:0022627">
    <property type="term" value="C:cytosolic small ribosomal subunit"/>
    <property type="evidence" value="ECO:0007669"/>
    <property type="project" value="TreeGrafter"/>
</dbReference>
<evidence type="ECO:0000313" key="7">
    <source>
        <dbReference type="EMBL" id="KAF4687185.1"/>
    </source>
</evidence>
<feature type="region of interest" description="Disordered" evidence="5">
    <location>
        <begin position="318"/>
        <end position="341"/>
    </location>
</feature>
<accession>A0A7J6NTS8</accession>
<dbReference type="InterPro" id="IPR035445">
    <property type="entry name" value="GYF-like_dom_sf"/>
</dbReference>
<feature type="region of interest" description="Disordered" evidence="5">
    <location>
        <begin position="462"/>
        <end position="513"/>
    </location>
</feature>
<dbReference type="EMBL" id="JABANP010000194">
    <property type="protein sequence ID" value="KAF4687185.1"/>
    <property type="molecule type" value="Genomic_DNA"/>
</dbReference>
<dbReference type="Proteomes" id="UP000541610">
    <property type="component" value="Unassembled WGS sequence"/>
</dbReference>
<organism evidence="7 8">
    <name type="scientific">Perkinsus olseni</name>
    <name type="common">Perkinsus atlanticus</name>
    <dbReference type="NCBI Taxonomy" id="32597"/>
    <lineage>
        <taxon>Eukaryota</taxon>
        <taxon>Sar</taxon>
        <taxon>Alveolata</taxon>
        <taxon>Perkinsozoa</taxon>
        <taxon>Perkinsea</taxon>
        <taxon>Perkinsida</taxon>
        <taxon>Perkinsidae</taxon>
        <taxon>Perkinsus</taxon>
    </lineage>
</organism>
<dbReference type="Gene3D" id="3.30.1490.40">
    <property type="match status" value="1"/>
</dbReference>
<dbReference type="PANTHER" id="PTHR13227:SF0">
    <property type="entry name" value="EUKARYOTIC TRANSLATION INITIATION FACTOR 2A"/>
    <property type="match status" value="1"/>
</dbReference>
<dbReference type="GO" id="GO:0043022">
    <property type="term" value="F:ribosome binding"/>
    <property type="evidence" value="ECO:0007669"/>
    <property type="project" value="TreeGrafter"/>
</dbReference>
<dbReference type="PANTHER" id="PTHR13227">
    <property type="entry name" value="EUKARYOTIC TRANSLATION INITIATION FACTOR 2A"/>
    <property type="match status" value="1"/>
</dbReference>
<keyword evidence="2" id="KW-0853">WD repeat</keyword>
<dbReference type="InterPro" id="IPR003169">
    <property type="entry name" value="GYF"/>
</dbReference>
<dbReference type="AlphaFoldDB" id="A0A7J6NTS8"/>
<name>A0A7J6NTS8_PEROL</name>
<gene>
    <name evidence="7" type="primary">EIF2A_1</name>
    <name evidence="7" type="ORF">FOZ60_004214</name>
</gene>
<evidence type="ECO:0000256" key="3">
    <source>
        <dbReference type="ARBA" id="ARBA00022737"/>
    </source>
</evidence>
<dbReference type="GO" id="GO:0000049">
    <property type="term" value="F:tRNA binding"/>
    <property type="evidence" value="ECO:0007669"/>
    <property type="project" value="TreeGrafter"/>
</dbReference>
<dbReference type="SMART" id="SM00444">
    <property type="entry name" value="GYF"/>
    <property type="match status" value="1"/>
</dbReference>
<feature type="compositionally biased region" description="Polar residues" evidence="5">
    <location>
        <begin position="318"/>
        <end position="331"/>
    </location>
</feature>
<keyword evidence="1 7" id="KW-0396">Initiation factor</keyword>
<evidence type="ECO:0000256" key="1">
    <source>
        <dbReference type="ARBA" id="ARBA00022540"/>
    </source>
</evidence>
<dbReference type="GO" id="GO:0003729">
    <property type="term" value="F:mRNA binding"/>
    <property type="evidence" value="ECO:0007669"/>
    <property type="project" value="TreeGrafter"/>
</dbReference>
<dbReference type="SUPFAM" id="SSF55277">
    <property type="entry name" value="GYF domain"/>
    <property type="match status" value="1"/>
</dbReference>
<dbReference type="Pfam" id="PF02213">
    <property type="entry name" value="GYF"/>
    <property type="match status" value="1"/>
</dbReference>
<sequence>MDIAAVCKNGVEIYRFDFVSKSLKKLITLEGSHVTNAEGFHWNADGTLCACMNNDNGITVYDATKDYKEIIMVAKPNSKGFKNFYFSPLSNYMVTFERYDAKRELPNLALWSVAGRCKAVESRMKRMNKHLWPAMKWTDDEAYCVRILPDADILQVLNSRKASTNEQTIPGIQQIELSPSGPEVESEPKVACVVSRGSERKPAVHIARLSDPKNFVLSYSFPEGDDVTLYWNASGTKLLGLLSLDVDESGKSTYYGTNMLYLFDMVSNVVSRVACNSPIHDLGWCPGNARGDRMGKGEDPEEQFILISGRIPPETALLSTSSIKQADSDSSGPEDGSASLRTLKPVHSMGKAKRNTVCWNRYGRYAVVGGFGNMAGEMDFWDMAEYKVVGSLRAECPVVSVWAPDGRHFSTATTWPRMRVDNKIDIYSYNGRLICRHEFDELYFASWKPSTAFHDVPSSPRALATALDGPPAPVASKAYRAPGKSPQPDSSETSETSGGREGGNTEVSNEEERRRGLFSALLRGEVDLEDLPPEQRAAYGDKPEKKSKHPSSKGDGGGRRESSPEAKSSEASSDRGEARRSSPVRPVAAAAPPVPPPAPMVATPPSTPPPQRPKLAPAPERGWYYKDLSDTVQGPFSREAMRRWFEQGYLKPDLPLRIGKSPSFRFHPLRELFPAPDESPNPRASAPFLDLMVAPSDWVTQMVQMVVQRQQQQQQSNRG</sequence>
<keyword evidence="4" id="KW-0648">Protein biosynthesis</keyword>
<evidence type="ECO:0000313" key="8">
    <source>
        <dbReference type="Proteomes" id="UP000541610"/>
    </source>
</evidence>
<dbReference type="Pfam" id="PF08662">
    <property type="entry name" value="eIF2A"/>
    <property type="match status" value="1"/>
</dbReference>
<dbReference type="InterPro" id="IPR013979">
    <property type="entry name" value="TIF_beta_prop-like"/>
</dbReference>
<feature type="compositionally biased region" description="Low complexity" evidence="5">
    <location>
        <begin position="581"/>
        <end position="591"/>
    </location>
</feature>
<dbReference type="GO" id="GO:0003743">
    <property type="term" value="F:translation initiation factor activity"/>
    <property type="evidence" value="ECO:0007669"/>
    <property type="project" value="UniProtKB-KW"/>
</dbReference>
<feature type="region of interest" description="Disordered" evidence="5">
    <location>
        <begin position="525"/>
        <end position="620"/>
    </location>
</feature>
<evidence type="ECO:0000256" key="4">
    <source>
        <dbReference type="ARBA" id="ARBA00022917"/>
    </source>
</evidence>
<feature type="compositionally biased region" description="Basic and acidic residues" evidence="5">
    <location>
        <begin position="556"/>
        <end position="580"/>
    </location>
</feature>
<dbReference type="OrthoDB" id="2194683at2759"/>
<dbReference type="InterPro" id="IPR011387">
    <property type="entry name" value="TIF2A"/>
</dbReference>
<evidence type="ECO:0000256" key="2">
    <source>
        <dbReference type="ARBA" id="ARBA00022574"/>
    </source>
</evidence>
<proteinExistence type="predicted"/>
<dbReference type="SUPFAM" id="SSF82171">
    <property type="entry name" value="DPP6 N-terminal domain-like"/>
    <property type="match status" value="1"/>
</dbReference>
<dbReference type="SUPFAM" id="SSF50960">
    <property type="entry name" value="TolB, C-terminal domain"/>
    <property type="match status" value="1"/>
</dbReference>
<evidence type="ECO:0000256" key="5">
    <source>
        <dbReference type="SAM" id="MobiDB-lite"/>
    </source>
</evidence>
<dbReference type="PROSITE" id="PS50829">
    <property type="entry name" value="GYF"/>
    <property type="match status" value="1"/>
</dbReference>
<evidence type="ECO:0000259" key="6">
    <source>
        <dbReference type="PROSITE" id="PS50829"/>
    </source>
</evidence>
<keyword evidence="3" id="KW-0677">Repeat</keyword>